<dbReference type="InterPro" id="IPR037523">
    <property type="entry name" value="VOC_core"/>
</dbReference>
<dbReference type="Gene3D" id="3.10.180.10">
    <property type="entry name" value="2,3-Dihydroxybiphenyl 1,2-Dioxygenase, domain 1"/>
    <property type="match status" value="1"/>
</dbReference>
<evidence type="ECO:0000313" key="2">
    <source>
        <dbReference type="EMBL" id="NYE08704.1"/>
    </source>
</evidence>
<protein>
    <submittedName>
        <fullName evidence="2">Catechol 2,3-dioxygenase-like lactoylglutathione lyase family enzyme</fullName>
    </submittedName>
</protein>
<name>A0A852TP04_9BACI</name>
<dbReference type="Pfam" id="PF00903">
    <property type="entry name" value="Glyoxalase"/>
    <property type="match status" value="1"/>
</dbReference>
<dbReference type="InterPro" id="IPR004360">
    <property type="entry name" value="Glyas_Fos-R_dOase_dom"/>
</dbReference>
<dbReference type="GO" id="GO:0051213">
    <property type="term" value="F:dioxygenase activity"/>
    <property type="evidence" value="ECO:0007669"/>
    <property type="project" value="UniProtKB-KW"/>
</dbReference>
<evidence type="ECO:0000313" key="3">
    <source>
        <dbReference type="Proteomes" id="UP000548423"/>
    </source>
</evidence>
<organism evidence="2 3">
    <name type="scientific">Neobacillus niacini</name>
    <dbReference type="NCBI Taxonomy" id="86668"/>
    <lineage>
        <taxon>Bacteria</taxon>
        <taxon>Bacillati</taxon>
        <taxon>Bacillota</taxon>
        <taxon>Bacilli</taxon>
        <taxon>Bacillales</taxon>
        <taxon>Bacillaceae</taxon>
        <taxon>Neobacillus</taxon>
    </lineage>
</organism>
<dbReference type="SUPFAM" id="SSF54593">
    <property type="entry name" value="Glyoxalase/Bleomycin resistance protein/Dihydroxybiphenyl dioxygenase"/>
    <property type="match status" value="1"/>
</dbReference>
<sequence length="136" mass="15589">MSHRQIHSSLKVLLVSNLEKSKHYYREVLGCEVTEWWVIRDGFTGLAIKLLQADSPEDVSPNRCARGYNQTAPDVYCYVENWTALDELHAEFKEKGAKIVIEPWIDKEAGPWKEFAIVDPDNYCIAFGGTNENQQI</sequence>
<feature type="domain" description="VOC" evidence="1">
    <location>
        <begin position="5"/>
        <end position="130"/>
    </location>
</feature>
<proteinExistence type="predicted"/>
<dbReference type="InterPro" id="IPR029068">
    <property type="entry name" value="Glyas_Bleomycin-R_OHBP_Dase"/>
</dbReference>
<gene>
    <name evidence="2" type="ORF">F4694_005553</name>
</gene>
<dbReference type="AlphaFoldDB" id="A0A852TP04"/>
<reference evidence="3" key="2">
    <citation type="submission" date="2020-08" db="EMBL/GenBank/DDBJ databases">
        <title>The Agave Microbiome: Exploring the role of microbial communities in plant adaptations to desert environments.</title>
        <authorList>
            <person name="Partida-Martinez L.P."/>
        </authorList>
    </citation>
    <scope>NUCLEOTIDE SEQUENCE [LARGE SCALE GENOMIC DNA]</scope>
    <source>
        <strain evidence="3">AT2.8</strain>
    </source>
</reference>
<accession>A0A852TP04</accession>
<evidence type="ECO:0000259" key="1">
    <source>
        <dbReference type="PROSITE" id="PS51819"/>
    </source>
</evidence>
<dbReference type="GO" id="GO:0016829">
    <property type="term" value="F:lyase activity"/>
    <property type="evidence" value="ECO:0007669"/>
    <property type="project" value="UniProtKB-KW"/>
</dbReference>
<dbReference type="EMBL" id="JACCBX010000015">
    <property type="protein sequence ID" value="NYE08704.1"/>
    <property type="molecule type" value="Genomic_DNA"/>
</dbReference>
<comment type="caution">
    <text evidence="2">The sequence shown here is derived from an EMBL/GenBank/DDBJ whole genome shotgun (WGS) entry which is preliminary data.</text>
</comment>
<dbReference type="PROSITE" id="PS51819">
    <property type="entry name" value="VOC"/>
    <property type="match status" value="1"/>
</dbReference>
<reference evidence="3" key="1">
    <citation type="submission" date="2020-07" db="EMBL/GenBank/DDBJ databases">
        <authorList>
            <person name="Partida-Martinez L."/>
            <person name="Huntemann M."/>
            <person name="Clum A."/>
            <person name="Wang J."/>
            <person name="Palaniappan K."/>
            <person name="Ritter S."/>
            <person name="Chen I.-M."/>
            <person name="Stamatis D."/>
            <person name="Reddy T."/>
            <person name="O'Malley R."/>
            <person name="Daum C."/>
            <person name="Shapiro N."/>
            <person name="Ivanova N."/>
            <person name="Kyrpides N."/>
            <person name="Woyke T."/>
        </authorList>
    </citation>
    <scope>NUCLEOTIDE SEQUENCE [LARGE SCALE GENOMIC DNA]</scope>
    <source>
        <strain evidence="3">AT2.8</strain>
    </source>
</reference>
<dbReference type="Proteomes" id="UP000548423">
    <property type="component" value="Unassembled WGS sequence"/>
</dbReference>